<dbReference type="InterPro" id="IPR028281">
    <property type="entry name" value="Sirohaem_synthase_central"/>
</dbReference>
<evidence type="ECO:0000256" key="6">
    <source>
        <dbReference type="ARBA" id="ARBA00047561"/>
    </source>
</evidence>
<dbReference type="PANTHER" id="PTHR35330">
    <property type="entry name" value="SIROHEME BIOSYNTHESIS PROTEIN MET8"/>
    <property type="match status" value="1"/>
</dbReference>
<evidence type="ECO:0000256" key="1">
    <source>
        <dbReference type="ARBA" id="ARBA00005010"/>
    </source>
</evidence>
<dbReference type="GO" id="GO:0004325">
    <property type="term" value="F:ferrochelatase activity"/>
    <property type="evidence" value="ECO:0007669"/>
    <property type="project" value="InterPro"/>
</dbReference>
<dbReference type="OrthoDB" id="1721126at2759"/>
<dbReference type="SUPFAM" id="SSF51735">
    <property type="entry name" value="NAD(P)-binding Rossmann-fold domains"/>
    <property type="match status" value="1"/>
</dbReference>
<keyword evidence="5" id="KW-0627">Porphyrin biosynthesis</keyword>
<comment type="caution">
    <text evidence="10">The sequence shown here is derived from an EMBL/GenBank/DDBJ whole genome shotgun (WGS) entry which is preliminary data.</text>
</comment>
<keyword evidence="3" id="KW-0560">Oxidoreductase</keyword>
<dbReference type="InterPro" id="IPR036291">
    <property type="entry name" value="NAD(P)-bd_dom_sf"/>
</dbReference>
<keyword evidence="7" id="KW-0472">Membrane</keyword>
<sequence length="298" mass="32733">MSQLAPSATVTPAATYPAIRHGASLLLAFRLENRPVLLIGGGVVASGRLFFLLESGAHVTIVAPLPLDPSIAYRLLSNPEQITHVPRDYQGRSDEIKVENFAMVLTAIDDVEMSREVCHMARERHVPVNVADVPPECDFYFGAQFRRGPLQVMISTQGMGPKIGAIIRDRLAEAIPDDIESAIEGVGELRKDLRKRAPGVGGELGKRRMEWMIKVCEAWPLEDMERFRDQDLRNRILDEGWEKGKVLSPEDVGAETIQERLARWGAGLGDTLRGASVGVVSGAALGAMATYLYLKHAR</sequence>
<dbReference type="Gene3D" id="1.10.3280.10">
    <property type="entry name" value="Siroheme synthase, domain 3"/>
    <property type="match status" value="1"/>
</dbReference>
<comment type="pathway">
    <text evidence="1">Porphyrin-containing compound metabolism; siroheme biosynthesis; sirohydrochlorin from precorrin-2: step 1/1.</text>
</comment>
<accession>A0A427YVR7</accession>
<keyword evidence="7" id="KW-1133">Transmembrane helix</keyword>
<dbReference type="EMBL" id="RSCD01000001">
    <property type="protein sequence ID" value="RSH95172.1"/>
    <property type="molecule type" value="Genomic_DNA"/>
</dbReference>
<evidence type="ECO:0000259" key="9">
    <source>
        <dbReference type="Pfam" id="PF14824"/>
    </source>
</evidence>
<organism evidence="10 11">
    <name type="scientific">Saitozyma podzolica</name>
    <dbReference type="NCBI Taxonomy" id="1890683"/>
    <lineage>
        <taxon>Eukaryota</taxon>
        <taxon>Fungi</taxon>
        <taxon>Dikarya</taxon>
        <taxon>Basidiomycota</taxon>
        <taxon>Agaricomycotina</taxon>
        <taxon>Tremellomycetes</taxon>
        <taxon>Tremellales</taxon>
        <taxon>Trimorphomycetaceae</taxon>
        <taxon>Saitozyma</taxon>
    </lineage>
</organism>
<evidence type="ECO:0000256" key="7">
    <source>
        <dbReference type="SAM" id="Phobius"/>
    </source>
</evidence>
<dbReference type="GO" id="GO:0019354">
    <property type="term" value="P:siroheme biosynthetic process"/>
    <property type="evidence" value="ECO:0007669"/>
    <property type="project" value="UniProtKB-UniPathway"/>
</dbReference>
<dbReference type="Pfam" id="PF13241">
    <property type="entry name" value="NAD_binding_7"/>
    <property type="match status" value="1"/>
</dbReference>
<dbReference type="GO" id="GO:0043115">
    <property type="term" value="F:precorrin-2 dehydrogenase activity"/>
    <property type="evidence" value="ECO:0007669"/>
    <property type="project" value="UniProtKB-EC"/>
</dbReference>
<dbReference type="Gene3D" id="3.40.50.720">
    <property type="entry name" value="NAD(P)-binding Rossmann-like Domain"/>
    <property type="match status" value="1"/>
</dbReference>
<dbReference type="InterPro" id="IPR028161">
    <property type="entry name" value="Met8-like"/>
</dbReference>
<proteinExistence type="predicted"/>
<keyword evidence="11" id="KW-1185">Reference proteome</keyword>
<dbReference type="Pfam" id="PF14823">
    <property type="entry name" value="Sirohm_synth_C"/>
    <property type="match status" value="1"/>
</dbReference>
<dbReference type="NCBIfam" id="TIGR01470">
    <property type="entry name" value="cysG_Nterm"/>
    <property type="match status" value="1"/>
</dbReference>
<evidence type="ECO:0000313" key="11">
    <source>
        <dbReference type="Proteomes" id="UP000279259"/>
    </source>
</evidence>
<dbReference type="Gene3D" id="3.30.160.110">
    <property type="entry name" value="Siroheme synthase, domain 2"/>
    <property type="match status" value="1"/>
</dbReference>
<feature type="transmembrane region" description="Helical" evidence="7">
    <location>
        <begin position="275"/>
        <end position="294"/>
    </location>
</feature>
<feature type="domain" description="Siroheme biosynthesis protein Met8 C-terminal" evidence="8">
    <location>
        <begin position="176"/>
        <end position="246"/>
    </location>
</feature>
<evidence type="ECO:0000256" key="5">
    <source>
        <dbReference type="ARBA" id="ARBA00023244"/>
    </source>
</evidence>
<protein>
    <recommendedName>
        <fullName evidence="2">precorrin-2 dehydrogenase</fullName>
        <ecNumber evidence="2">1.3.1.76</ecNumber>
    </recommendedName>
</protein>
<reference evidence="10 11" key="1">
    <citation type="submission" date="2018-11" db="EMBL/GenBank/DDBJ databases">
        <title>Genome sequence of Saitozyma podzolica DSM 27192.</title>
        <authorList>
            <person name="Aliyu H."/>
            <person name="Gorte O."/>
            <person name="Ochsenreither K."/>
        </authorList>
    </citation>
    <scope>NUCLEOTIDE SEQUENCE [LARGE SCALE GENOMIC DNA]</scope>
    <source>
        <strain evidence="10 11">DSM 27192</strain>
    </source>
</reference>
<evidence type="ECO:0000259" key="8">
    <source>
        <dbReference type="Pfam" id="PF14823"/>
    </source>
</evidence>
<dbReference type="SUPFAM" id="SSF75615">
    <property type="entry name" value="Siroheme synthase middle domains-like"/>
    <property type="match status" value="1"/>
</dbReference>
<evidence type="ECO:0000256" key="3">
    <source>
        <dbReference type="ARBA" id="ARBA00023002"/>
    </source>
</evidence>
<dbReference type="UniPathway" id="UPA00262">
    <property type="reaction ID" value="UER00222"/>
</dbReference>
<dbReference type="InterPro" id="IPR006367">
    <property type="entry name" value="Sirohaem_synthase_N"/>
</dbReference>
<dbReference type="AlphaFoldDB" id="A0A427YVR7"/>
<name>A0A427YVR7_9TREE</name>
<dbReference type="Pfam" id="PF14824">
    <property type="entry name" value="Sirohm_synth_M"/>
    <property type="match status" value="1"/>
</dbReference>
<dbReference type="EC" id="1.3.1.76" evidence="2"/>
<evidence type="ECO:0000313" key="10">
    <source>
        <dbReference type="EMBL" id="RSH95172.1"/>
    </source>
</evidence>
<dbReference type="PANTHER" id="PTHR35330:SF1">
    <property type="entry name" value="SIROHEME BIOSYNTHESIS PROTEIN MET8"/>
    <property type="match status" value="1"/>
</dbReference>
<evidence type="ECO:0000256" key="4">
    <source>
        <dbReference type="ARBA" id="ARBA00023027"/>
    </source>
</evidence>
<comment type="catalytic activity">
    <reaction evidence="6">
        <text>precorrin-2 + NAD(+) = sirohydrochlorin + NADH + 2 H(+)</text>
        <dbReference type="Rhea" id="RHEA:15613"/>
        <dbReference type="ChEBI" id="CHEBI:15378"/>
        <dbReference type="ChEBI" id="CHEBI:57540"/>
        <dbReference type="ChEBI" id="CHEBI:57945"/>
        <dbReference type="ChEBI" id="CHEBI:58351"/>
        <dbReference type="ChEBI" id="CHEBI:58827"/>
        <dbReference type="EC" id="1.3.1.76"/>
    </reaction>
</comment>
<keyword evidence="4" id="KW-0520">NAD</keyword>
<dbReference type="STRING" id="1890683.A0A427YVR7"/>
<evidence type="ECO:0000256" key="2">
    <source>
        <dbReference type="ARBA" id="ARBA00012400"/>
    </source>
</evidence>
<feature type="domain" description="Siroheme synthase central" evidence="9">
    <location>
        <begin position="147"/>
        <end position="173"/>
    </location>
</feature>
<dbReference type="InterPro" id="IPR028162">
    <property type="entry name" value="Met8_C"/>
</dbReference>
<gene>
    <name evidence="10" type="primary">MET8</name>
    <name evidence="10" type="ORF">EHS25_000258</name>
</gene>
<keyword evidence="7" id="KW-0812">Transmembrane</keyword>
<dbReference type="Proteomes" id="UP000279259">
    <property type="component" value="Unassembled WGS sequence"/>
</dbReference>